<protein>
    <recommendedName>
        <fullName evidence="4">ATPase AAA-type core domain-containing protein</fullName>
    </recommendedName>
</protein>
<dbReference type="InterPro" id="IPR027417">
    <property type="entry name" value="P-loop_NTPase"/>
</dbReference>
<evidence type="ECO:0000256" key="1">
    <source>
        <dbReference type="SAM" id="MobiDB-lite"/>
    </source>
</evidence>
<dbReference type="GeneID" id="37143263"/>
<sequence length="299" mass="34628">MPDRIRINGASLQKLLEKVLELELYKKNSPIVLLKLYKILVQHEETIRDVHAHLRRKFGAIPIGEPSPTSDSSQNTSSSHQWDQGGSSRNDDEERLLEEYGSEQAYKELCCLIDFMDHELAPLKALNKGSVERIYYSDLWHIFKPGQVVVTRQEPVHAYWVLRATAGRPYLSPPQLEDGDSGVGYKADVFLSQRENNVKHNSLVAVFLRVLEYYQRILFLTTNRVGKIDEAFRSRVHISLYYPPLDKRSTQKIFAENMNLVEKRDKNVIRVNRDEIRDFAREWKRPRRGSTTTCTPSTA</sequence>
<dbReference type="PANTHER" id="PTHR46411">
    <property type="entry name" value="FAMILY ATPASE, PUTATIVE-RELATED"/>
    <property type="match status" value="1"/>
</dbReference>
<evidence type="ECO:0000313" key="2">
    <source>
        <dbReference type="EMBL" id="PYH85329.1"/>
    </source>
</evidence>
<dbReference type="Proteomes" id="UP000248340">
    <property type="component" value="Unassembled WGS sequence"/>
</dbReference>
<dbReference type="SUPFAM" id="SSF52540">
    <property type="entry name" value="P-loop containing nucleoside triphosphate hydrolases"/>
    <property type="match status" value="1"/>
</dbReference>
<dbReference type="EMBL" id="KZ821680">
    <property type="protein sequence ID" value="PYH85329.1"/>
    <property type="molecule type" value="Genomic_DNA"/>
</dbReference>
<organism evidence="2 3">
    <name type="scientific">Aspergillus uvarum CBS 121591</name>
    <dbReference type="NCBI Taxonomy" id="1448315"/>
    <lineage>
        <taxon>Eukaryota</taxon>
        <taxon>Fungi</taxon>
        <taxon>Dikarya</taxon>
        <taxon>Ascomycota</taxon>
        <taxon>Pezizomycotina</taxon>
        <taxon>Eurotiomycetes</taxon>
        <taxon>Eurotiomycetidae</taxon>
        <taxon>Eurotiales</taxon>
        <taxon>Aspergillaceae</taxon>
        <taxon>Aspergillus</taxon>
        <taxon>Aspergillus subgen. Circumdati</taxon>
    </lineage>
</organism>
<dbReference type="OrthoDB" id="10042665at2759"/>
<accession>A0A319CLJ0</accession>
<evidence type="ECO:0008006" key="4">
    <source>
        <dbReference type="Google" id="ProtNLM"/>
    </source>
</evidence>
<feature type="region of interest" description="Disordered" evidence="1">
    <location>
        <begin position="61"/>
        <end position="93"/>
    </location>
</feature>
<dbReference type="VEuPathDB" id="FungiDB:BO82DRAFT_429343"/>
<dbReference type="Gene3D" id="3.40.50.300">
    <property type="entry name" value="P-loop containing nucleotide triphosphate hydrolases"/>
    <property type="match status" value="1"/>
</dbReference>
<evidence type="ECO:0000313" key="3">
    <source>
        <dbReference type="Proteomes" id="UP000248340"/>
    </source>
</evidence>
<gene>
    <name evidence="2" type="ORF">BO82DRAFT_429343</name>
</gene>
<proteinExistence type="predicted"/>
<dbReference type="RefSeq" id="XP_025495529.1">
    <property type="nucleotide sequence ID" value="XM_025640521.1"/>
</dbReference>
<keyword evidence="3" id="KW-1185">Reference proteome</keyword>
<dbReference type="AlphaFoldDB" id="A0A319CLJ0"/>
<reference evidence="2 3" key="1">
    <citation type="submission" date="2016-12" db="EMBL/GenBank/DDBJ databases">
        <title>The genomes of Aspergillus section Nigri reveals drivers in fungal speciation.</title>
        <authorList>
            <consortium name="DOE Joint Genome Institute"/>
            <person name="Vesth T.C."/>
            <person name="Nybo J."/>
            <person name="Theobald S."/>
            <person name="Brandl J."/>
            <person name="Frisvad J.C."/>
            <person name="Nielsen K.F."/>
            <person name="Lyhne E.K."/>
            <person name="Kogle M.E."/>
            <person name="Kuo A."/>
            <person name="Riley R."/>
            <person name="Clum A."/>
            <person name="Nolan M."/>
            <person name="Lipzen A."/>
            <person name="Salamov A."/>
            <person name="Henrissat B."/>
            <person name="Wiebenga A."/>
            <person name="De Vries R.P."/>
            <person name="Grigoriev I.V."/>
            <person name="Mortensen U.H."/>
            <person name="Andersen M.R."/>
            <person name="Baker S.E."/>
        </authorList>
    </citation>
    <scope>NUCLEOTIDE SEQUENCE [LARGE SCALE GENOMIC DNA]</scope>
    <source>
        <strain evidence="2 3">CBS 121591</strain>
    </source>
</reference>
<dbReference type="PANTHER" id="PTHR46411:SF2">
    <property type="entry name" value="AAA+ ATPASE DOMAIN-CONTAINING PROTEIN"/>
    <property type="match status" value="1"/>
</dbReference>
<feature type="compositionally biased region" description="Low complexity" evidence="1">
    <location>
        <begin position="66"/>
        <end position="79"/>
    </location>
</feature>
<dbReference type="STRING" id="1448315.A0A319CLJ0"/>
<name>A0A319CLJ0_9EURO</name>